<evidence type="ECO:0000313" key="2">
    <source>
        <dbReference type="EMBL" id="KAK7053979.1"/>
    </source>
</evidence>
<sequence length="436" mass="49038">MSSATTILSLPNELLIAVVAAAQLDCGIDEPINSRPEWILSHLCRHFRRVIIAAPALWTNISISLKHVEQRERLEEIFKLFLRRSVPLNVAVSLRILSPAADATNVLADYLSQVVPEFTRMQSLSVALESNRNDLAVEFVPLCHLAAPNLLHLDIANISPLSTRRCPVELFSIGAPKLSSVRMRGFFPFPVPSWISSTIRLELDNVGQLLNGDDTLYLSVIMQPLALVYLRLDLSEVHSAVDQIRIPSLECLSVTVDDGEDGPYVVNLFDCPALTEFTFVGTHGDQILWLLDMPYLRSSYPVLHTLSFINTEQRCHCETSGIVVPTRTHFPEIPLFPALSSLVLINQCFTRNVLKEIFGTRAMPWPCLKTLALSLEHDRLDVRGTLRDTVRHSSQTIPKLRLCRTLFSLEEWEEGGVDVEVFDPEETTKHFRVVDD</sequence>
<proteinExistence type="predicted"/>
<dbReference type="AlphaFoldDB" id="A0AAW0DQU8"/>
<evidence type="ECO:0000256" key="1">
    <source>
        <dbReference type="SAM" id="SignalP"/>
    </source>
</evidence>
<protein>
    <submittedName>
        <fullName evidence="2">F-box domain-containing protein</fullName>
    </submittedName>
</protein>
<feature type="signal peptide" evidence="1">
    <location>
        <begin position="1"/>
        <end position="21"/>
    </location>
</feature>
<keyword evidence="3" id="KW-1185">Reference proteome</keyword>
<keyword evidence="1" id="KW-0732">Signal</keyword>
<dbReference type="Proteomes" id="UP001362999">
    <property type="component" value="Unassembled WGS sequence"/>
</dbReference>
<evidence type="ECO:0000313" key="3">
    <source>
        <dbReference type="Proteomes" id="UP001362999"/>
    </source>
</evidence>
<name>A0AAW0DQU8_9AGAR</name>
<comment type="caution">
    <text evidence="2">The sequence shown here is derived from an EMBL/GenBank/DDBJ whole genome shotgun (WGS) entry which is preliminary data.</text>
</comment>
<feature type="chain" id="PRO_5043934216" evidence="1">
    <location>
        <begin position="22"/>
        <end position="436"/>
    </location>
</feature>
<accession>A0AAW0DQU8</accession>
<gene>
    <name evidence="2" type="ORF">R3P38DRAFT_1474158</name>
</gene>
<reference evidence="2 3" key="1">
    <citation type="journal article" date="2024" name="J Genomics">
        <title>Draft genome sequencing and assembly of Favolaschia claudopus CIRM-BRFM 2984 isolated from oak limbs.</title>
        <authorList>
            <person name="Navarro D."/>
            <person name="Drula E."/>
            <person name="Chaduli D."/>
            <person name="Cazenave R."/>
            <person name="Ahrendt S."/>
            <person name="Wang J."/>
            <person name="Lipzen A."/>
            <person name="Daum C."/>
            <person name="Barry K."/>
            <person name="Grigoriev I.V."/>
            <person name="Favel A."/>
            <person name="Rosso M.N."/>
            <person name="Martin F."/>
        </authorList>
    </citation>
    <scope>NUCLEOTIDE SEQUENCE [LARGE SCALE GENOMIC DNA]</scope>
    <source>
        <strain evidence="2 3">CIRM-BRFM 2984</strain>
    </source>
</reference>
<organism evidence="2 3">
    <name type="scientific">Favolaschia claudopus</name>
    <dbReference type="NCBI Taxonomy" id="2862362"/>
    <lineage>
        <taxon>Eukaryota</taxon>
        <taxon>Fungi</taxon>
        <taxon>Dikarya</taxon>
        <taxon>Basidiomycota</taxon>
        <taxon>Agaricomycotina</taxon>
        <taxon>Agaricomycetes</taxon>
        <taxon>Agaricomycetidae</taxon>
        <taxon>Agaricales</taxon>
        <taxon>Marasmiineae</taxon>
        <taxon>Mycenaceae</taxon>
        <taxon>Favolaschia</taxon>
    </lineage>
</organism>
<dbReference type="EMBL" id="JAWWNJ010000006">
    <property type="protein sequence ID" value="KAK7053979.1"/>
    <property type="molecule type" value="Genomic_DNA"/>
</dbReference>